<dbReference type="Gene3D" id="3.20.20.80">
    <property type="entry name" value="Glycosidases"/>
    <property type="match status" value="1"/>
</dbReference>
<comment type="caution">
    <text evidence="9">The sequence shown here is derived from an EMBL/GenBank/DDBJ whole genome shotgun (WGS) entry which is preliminary data.</text>
</comment>
<organism evidence="9 10">
    <name type="scientific">Salana multivorans</name>
    <dbReference type="NCBI Taxonomy" id="120377"/>
    <lineage>
        <taxon>Bacteria</taxon>
        <taxon>Bacillati</taxon>
        <taxon>Actinomycetota</taxon>
        <taxon>Actinomycetes</taxon>
        <taxon>Micrococcales</taxon>
        <taxon>Beutenbergiaceae</taxon>
        <taxon>Salana</taxon>
    </lineage>
</organism>
<keyword evidence="4" id="KW-0378">Hydrolase</keyword>
<comment type="similarity">
    <text evidence="2">Belongs to the glycosyl hydrolase 20 family.</text>
</comment>
<dbReference type="InterPro" id="IPR015882">
    <property type="entry name" value="HEX_bac_N"/>
</dbReference>
<dbReference type="Gene3D" id="3.30.379.10">
    <property type="entry name" value="Chitobiase/beta-hexosaminidase domain 2-like"/>
    <property type="match status" value="1"/>
</dbReference>
<dbReference type="Pfam" id="PF00728">
    <property type="entry name" value="Glyco_hydro_20"/>
    <property type="match status" value="1"/>
</dbReference>
<evidence type="ECO:0000256" key="6">
    <source>
        <dbReference type="PIRSR" id="PIRSR625705-1"/>
    </source>
</evidence>
<feature type="domain" description="Glycoside hydrolase family 20 catalytic" evidence="7">
    <location>
        <begin position="88"/>
        <end position="420"/>
    </location>
</feature>
<dbReference type="Pfam" id="PF02838">
    <property type="entry name" value="Glyco_hydro_20b"/>
    <property type="match status" value="1"/>
</dbReference>
<proteinExistence type="inferred from homology"/>
<dbReference type="PANTHER" id="PTHR22600">
    <property type="entry name" value="BETA-HEXOSAMINIDASE"/>
    <property type="match status" value="1"/>
</dbReference>
<evidence type="ECO:0000256" key="1">
    <source>
        <dbReference type="ARBA" id="ARBA00001231"/>
    </source>
</evidence>
<dbReference type="SUPFAM" id="SSF55545">
    <property type="entry name" value="beta-N-acetylhexosaminidase-like domain"/>
    <property type="match status" value="1"/>
</dbReference>
<evidence type="ECO:0000313" key="10">
    <source>
        <dbReference type="Proteomes" id="UP000275356"/>
    </source>
</evidence>
<dbReference type="InterPro" id="IPR015883">
    <property type="entry name" value="Glyco_hydro_20_cat"/>
</dbReference>
<keyword evidence="5" id="KW-0326">Glycosidase</keyword>
<dbReference type="RefSeq" id="WP_170169306.1">
    <property type="nucleotide sequence ID" value="NZ_RKHQ01000001.1"/>
</dbReference>
<dbReference type="GO" id="GO:0005975">
    <property type="term" value="P:carbohydrate metabolic process"/>
    <property type="evidence" value="ECO:0007669"/>
    <property type="project" value="InterPro"/>
</dbReference>
<reference evidence="9 10" key="1">
    <citation type="submission" date="2018-11" db="EMBL/GenBank/DDBJ databases">
        <title>Sequencing the genomes of 1000 actinobacteria strains.</title>
        <authorList>
            <person name="Klenk H.-P."/>
        </authorList>
    </citation>
    <scope>NUCLEOTIDE SEQUENCE [LARGE SCALE GENOMIC DNA]</scope>
    <source>
        <strain evidence="9 10">DSM 13521</strain>
    </source>
</reference>
<feature type="active site" description="Proton donor" evidence="6">
    <location>
        <position position="255"/>
    </location>
</feature>
<evidence type="ECO:0000259" key="8">
    <source>
        <dbReference type="Pfam" id="PF02838"/>
    </source>
</evidence>
<dbReference type="PRINTS" id="PR00738">
    <property type="entry name" value="GLHYDRLASE20"/>
</dbReference>
<comment type="catalytic activity">
    <reaction evidence="1">
        <text>Hydrolysis of terminal non-reducing N-acetyl-D-hexosamine residues in N-acetyl-beta-D-hexosaminides.</text>
        <dbReference type="EC" id="3.2.1.52"/>
    </reaction>
</comment>
<dbReference type="GO" id="GO:0004563">
    <property type="term" value="F:beta-N-acetylhexosaminidase activity"/>
    <property type="evidence" value="ECO:0007669"/>
    <property type="project" value="UniProtKB-EC"/>
</dbReference>
<evidence type="ECO:0000256" key="5">
    <source>
        <dbReference type="ARBA" id="ARBA00023295"/>
    </source>
</evidence>
<dbReference type="Proteomes" id="UP000275356">
    <property type="component" value="Unassembled WGS sequence"/>
</dbReference>
<dbReference type="GO" id="GO:0016020">
    <property type="term" value="C:membrane"/>
    <property type="evidence" value="ECO:0007669"/>
    <property type="project" value="TreeGrafter"/>
</dbReference>
<dbReference type="EC" id="3.2.1.52" evidence="3"/>
<dbReference type="SUPFAM" id="SSF51445">
    <property type="entry name" value="(Trans)glycosidases"/>
    <property type="match status" value="1"/>
</dbReference>
<dbReference type="GO" id="GO:0030203">
    <property type="term" value="P:glycosaminoglycan metabolic process"/>
    <property type="evidence" value="ECO:0007669"/>
    <property type="project" value="TreeGrafter"/>
</dbReference>
<dbReference type="InterPro" id="IPR017853">
    <property type="entry name" value="GH"/>
</dbReference>
<keyword evidence="10" id="KW-1185">Reference proteome</keyword>
<dbReference type="PANTHER" id="PTHR22600:SF57">
    <property type="entry name" value="BETA-N-ACETYLHEXOSAMINIDASE"/>
    <property type="match status" value="1"/>
</dbReference>
<dbReference type="InterPro" id="IPR029018">
    <property type="entry name" value="Hex-like_dom2"/>
</dbReference>
<evidence type="ECO:0000256" key="4">
    <source>
        <dbReference type="ARBA" id="ARBA00022801"/>
    </source>
</evidence>
<evidence type="ECO:0000259" key="7">
    <source>
        <dbReference type="Pfam" id="PF00728"/>
    </source>
</evidence>
<dbReference type="EMBL" id="RKHQ01000001">
    <property type="protein sequence ID" value="ROR95620.1"/>
    <property type="molecule type" value="Genomic_DNA"/>
</dbReference>
<name>A0A3N2D762_9MICO</name>
<sequence length="457" mass="49503">MLPLVPAPRHLTRVADAPGAPVAGDVVVELDPAIGAECYELTTAADAVLVRAGDDAGMLRARATLAQLALAADDGRYPAVRIVDGPRFAYRGFMLDVARHFHPPRTICEILDLMAELKLNHLHLHLSDDQGWRLAIDGRPELTGIGASTQCQGGAGPDGGGYLTREDYRRIQDHAASLAITVVPEIDVPGHTNAVLVSYPELAVDGVTPVPYEGAEVGFSQLDAANEETYRFWTEVVSQLAADTDGPYLHLGGDEALEMTERDFLTFLERAFAIVAATGKTPVAWHEAGRSDAIPAGAVGQYWNFVRPRTASEDRFGIDHADCAGGFPRQGGRLILSPSDAVYLDHREAEGLPGVAWAAGPTPLRASYEWEPSAVLPDVPDDAILGVEAALWTEYLGTREELLELMLPRLAAVAELAWSPAPHTPRRIEDIAPRLAELGRDWQRRGLPFTRSTEVDW</sequence>
<evidence type="ECO:0000313" key="9">
    <source>
        <dbReference type="EMBL" id="ROR95620.1"/>
    </source>
</evidence>
<gene>
    <name evidence="9" type="ORF">EDD28_0181</name>
</gene>
<evidence type="ECO:0000256" key="3">
    <source>
        <dbReference type="ARBA" id="ARBA00012663"/>
    </source>
</evidence>
<protein>
    <recommendedName>
        <fullName evidence="3">beta-N-acetylhexosaminidase</fullName>
        <ecNumber evidence="3">3.2.1.52</ecNumber>
    </recommendedName>
</protein>
<feature type="domain" description="Beta-hexosaminidase bacterial type N-terminal" evidence="8">
    <location>
        <begin position="19"/>
        <end position="84"/>
    </location>
</feature>
<evidence type="ECO:0000256" key="2">
    <source>
        <dbReference type="ARBA" id="ARBA00006285"/>
    </source>
</evidence>
<accession>A0A3N2D762</accession>
<dbReference type="InterPro" id="IPR025705">
    <property type="entry name" value="Beta_hexosaminidase_sua/sub"/>
</dbReference>
<dbReference type="AlphaFoldDB" id="A0A3N2D762"/>